<dbReference type="EMBL" id="QNRJ01000011">
    <property type="protein sequence ID" value="RBP02980.1"/>
    <property type="molecule type" value="Genomic_DNA"/>
</dbReference>
<organism evidence="1 2">
    <name type="scientific">Rossellomorea aquimaris</name>
    <dbReference type="NCBI Taxonomy" id="189382"/>
    <lineage>
        <taxon>Bacteria</taxon>
        <taxon>Bacillati</taxon>
        <taxon>Bacillota</taxon>
        <taxon>Bacilli</taxon>
        <taxon>Bacillales</taxon>
        <taxon>Bacillaceae</taxon>
        <taxon>Rossellomorea</taxon>
    </lineage>
</organism>
<sequence>MSMRQEVWRSFEYSYDPVLATFDPDSGFMNRNQDL</sequence>
<accession>A0A366EMP5</accession>
<dbReference type="Proteomes" id="UP000252118">
    <property type="component" value="Unassembled WGS sequence"/>
</dbReference>
<protein>
    <submittedName>
        <fullName evidence="1">Uncharacterized protein</fullName>
    </submittedName>
</protein>
<evidence type="ECO:0000313" key="2">
    <source>
        <dbReference type="Proteomes" id="UP000252118"/>
    </source>
</evidence>
<evidence type="ECO:0000313" key="1">
    <source>
        <dbReference type="EMBL" id="RBP02980.1"/>
    </source>
</evidence>
<dbReference type="AlphaFoldDB" id="A0A366EMP5"/>
<gene>
    <name evidence="1" type="ORF">DET59_11177</name>
</gene>
<reference evidence="1 2" key="1">
    <citation type="submission" date="2018-06" db="EMBL/GenBank/DDBJ databases">
        <title>Freshwater and sediment microbial communities from various areas in North America, analyzing microbe dynamics in response to fracking.</title>
        <authorList>
            <person name="Lamendella R."/>
        </authorList>
    </citation>
    <scope>NUCLEOTIDE SEQUENCE [LARGE SCALE GENOMIC DNA]</scope>
    <source>
        <strain evidence="1 2">97B</strain>
    </source>
</reference>
<comment type="caution">
    <text evidence="1">The sequence shown here is derived from an EMBL/GenBank/DDBJ whole genome shotgun (WGS) entry which is preliminary data.</text>
</comment>
<name>A0A366EMP5_9BACI</name>
<proteinExistence type="predicted"/>